<proteinExistence type="predicted"/>
<feature type="compositionally biased region" description="Pro residues" evidence="1">
    <location>
        <begin position="11"/>
        <end position="23"/>
    </location>
</feature>
<protein>
    <submittedName>
        <fullName evidence="2">Uncharacterized protein</fullName>
    </submittedName>
</protein>
<name>A0AAN6LZM3_9PLEO</name>
<keyword evidence="3" id="KW-1185">Reference proteome</keyword>
<evidence type="ECO:0000256" key="1">
    <source>
        <dbReference type="SAM" id="MobiDB-lite"/>
    </source>
</evidence>
<feature type="compositionally biased region" description="Low complexity" evidence="1">
    <location>
        <begin position="48"/>
        <end position="67"/>
    </location>
</feature>
<dbReference type="EMBL" id="WVTA01000007">
    <property type="protein sequence ID" value="KAK3208275.1"/>
    <property type="molecule type" value="Genomic_DNA"/>
</dbReference>
<feature type="compositionally biased region" description="Polar residues" evidence="1">
    <location>
        <begin position="68"/>
        <end position="79"/>
    </location>
</feature>
<accession>A0AAN6LZM3</accession>
<comment type="caution">
    <text evidence="2">The sequence shown here is derived from an EMBL/GenBank/DDBJ whole genome shotgun (WGS) entry which is preliminary data.</text>
</comment>
<dbReference type="AlphaFoldDB" id="A0AAN6LZM3"/>
<sequence>MEPQTSSSAPKPDPTSTPVPPEAKPMNLTSDADNAPPLPNHPPHPRPNLKTSSKKPPSTQQSKSLPLTGSSYMNPTTTP</sequence>
<gene>
    <name evidence="2" type="ORF">GRF29_77g189558</name>
</gene>
<evidence type="ECO:0000313" key="2">
    <source>
        <dbReference type="EMBL" id="KAK3208275.1"/>
    </source>
</evidence>
<evidence type="ECO:0000313" key="3">
    <source>
        <dbReference type="Proteomes" id="UP001280581"/>
    </source>
</evidence>
<reference evidence="2 3" key="1">
    <citation type="submission" date="2021-02" db="EMBL/GenBank/DDBJ databases">
        <title>Genome assembly of Pseudopithomyces chartarum.</title>
        <authorList>
            <person name="Jauregui R."/>
            <person name="Singh J."/>
            <person name="Voisey C."/>
        </authorList>
    </citation>
    <scope>NUCLEOTIDE SEQUENCE [LARGE SCALE GENOMIC DNA]</scope>
    <source>
        <strain evidence="2 3">AGR01</strain>
    </source>
</reference>
<organism evidence="2 3">
    <name type="scientific">Pseudopithomyces chartarum</name>
    <dbReference type="NCBI Taxonomy" id="1892770"/>
    <lineage>
        <taxon>Eukaryota</taxon>
        <taxon>Fungi</taxon>
        <taxon>Dikarya</taxon>
        <taxon>Ascomycota</taxon>
        <taxon>Pezizomycotina</taxon>
        <taxon>Dothideomycetes</taxon>
        <taxon>Pleosporomycetidae</taxon>
        <taxon>Pleosporales</taxon>
        <taxon>Massarineae</taxon>
        <taxon>Didymosphaeriaceae</taxon>
        <taxon>Pseudopithomyces</taxon>
    </lineage>
</organism>
<dbReference type="Proteomes" id="UP001280581">
    <property type="component" value="Unassembled WGS sequence"/>
</dbReference>
<feature type="region of interest" description="Disordered" evidence="1">
    <location>
        <begin position="1"/>
        <end position="79"/>
    </location>
</feature>
<feature type="compositionally biased region" description="Pro residues" evidence="1">
    <location>
        <begin position="36"/>
        <end position="46"/>
    </location>
</feature>